<accession>A0ABD2JP40</accession>
<evidence type="ECO:0000256" key="1">
    <source>
        <dbReference type="SAM" id="MobiDB-lite"/>
    </source>
</evidence>
<dbReference type="PANTHER" id="PTHR22588">
    <property type="entry name" value="VWFA DOMAIN-CONTAINING PROTEIN"/>
    <property type="match status" value="1"/>
</dbReference>
<gene>
    <name evidence="4" type="ORF">niasHS_007577</name>
</gene>
<feature type="signal peptide" evidence="2">
    <location>
        <begin position="1"/>
        <end position="35"/>
    </location>
</feature>
<feature type="compositionally biased region" description="Basic and acidic residues" evidence="1">
    <location>
        <begin position="133"/>
        <end position="207"/>
    </location>
</feature>
<sequence>MSLPFSPSRLPLTAHFLFPLILLLFLLSLPFHSSASSFGHSSKFLSSAEQFARDDYADSAEHFDSLLLGTEGDGGGGTNGVPEGAEEAQMVLEGTADEAGGSAAEEEEQREDGEEMDEEEEEAEEKVIIPTNGRDEERKRVTEKKVRGDEEEKKEERIRIIHSNGREGRKNGRGRDEQEEREGGKEKKERNREKYKAEEKTIPKGKEALAGGGGRENRMKGVGDGEEERRTHSFGRMKEDDGSGNRTKTETEGSRETDRWQLNTIDGAGDSKSGNGTTDGQSERGGGQNAVGDGLISGAATERCHPKLDLVFLLDTSGSIEQLYREHVRWAVSLVESLPLERDTVRETVIVDLMCNISNHFLFDWISDHSLPFRSESPPSNTPAEDIRQHFRRMKFQAGGTRTGYALRKAESELFRPDRGARAEAGKIIVLFTDGLSIDDPLKPAKQLREHKNVKIFIVSIFDDALPFHAELNKISGKEENIFGIGTFARGTANGGGEGTSVHSNRRSVAIPRTDRRTFRRQNNR</sequence>
<feature type="compositionally biased region" description="Basic and acidic residues" evidence="1">
    <location>
        <begin position="215"/>
        <end position="259"/>
    </location>
</feature>
<dbReference type="InterPro" id="IPR002035">
    <property type="entry name" value="VWF_A"/>
</dbReference>
<feature type="domain" description="VWFA" evidence="3">
    <location>
        <begin position="309"/>
        <end position="509"/>
    </location>
</feature>
<keyword evidence="5" id="KW-1185">Reference proteome</keyword>
<dbReference type="SMART" id="SM00327">
    <property type="entry name" value="VWA"/>
    <property type="match status" value="1"/>
</dbReference>
<feature type="region of interest" description="Disordered" evidence="1">
    <location>
        <begin position="96"/>
        <end position="291"/>
    </location>
</feature>
<feature type="chain" id="PRO_5044748374" description="VWFA domain-containing protein" evidence="2">
    <location>
        <begin position="36"/>
        <end position="525"/>
    </location>
</feature>
<protein>
    <recommendedName>
        <fullName evidence="3">VWFA domain-containing protein</fullName>
    </recommendedName>
</protein>
<comment type="caution">
    <text evidence="4">The sequence shown here is derived from an EMBL/GenBank/DDBJ whole genome shotgun (WGS) entry which is preliminary data.</text>
</comment>
<dbReference type="SUPFAM" id="SSF53300">
    <property type="entry name" value="vWA-like"/>
    <property type="match status" value="1"/>
</dbReference>
<dbReference type="AlphaFoldDB" id="A0ABD2JP40"/>
<dbReference type="PROSITE" id="PS50234">
    <property type="entry name" value="VWFA"/>
    <property type="match status" value="1"/>
</dbReference>
<proteinExistence type="predicted"/>
<dbReference type="Gene3D" id="3.40.50.410">
    <property type="entry name" value="von Willebrand factor, type A domain"/>
    <property type="match status" value="1"/>
</dbReference>
<dbReference type="Proteomes" id="UP001620645">
    <property type="component" value="Unassembled WGS sequence"/>
</dbReference>
<organism evidence="4 5">
    <name type="scientific">Heterodera schachtii</name>
    <name type="common">Sugarbeet cyst nematode worm</name>
    <name type="synonym">Tylenchus schachtii</name>
    <dbReference type="NCBI Taxonomy" id="97005"/>
    <lineage>
        <taxon>Eukaryota</taxon>
        <taxon>Metazoa</taxon>
        <taxon>Ecdysozoa</taxon>
        <taxon>Nematoda</taxon>
        <taxon>Chromadorea</taxon>
        <taxon>Rhabditida</taxon>
        <taxon>Tylenchina</taxon>
        <taxon>Tylenchomorpha</taxon>
        <taxon>Tylenchoidea</taxon>
        <taxon>Heteroderidae</taxon>
        <taxon>Heteroderinae</taxon>
        <taxon>Heterodera</taxon>
    </lineage>
</organism>
<dbReference type="PANTHER" id="PTHR22588:SF3">
    <property type="entry name" value="VWFA DOMAIN-CONTAINING PROTEIN"/>
    <property type="match status" value="1"/>
</dbReference>
<evidence type="ECO:0000259" key="3">
    <source>
        <dbReference type="PROSITE" id="PS50234"/>
    </source>
</evidence>
<evidence type="ECO:0000313" key="4">
    <source>
        <dbReference type="EMBL" id="KAL3092368.1"/>
    </source>
</evidence>
<reference evidence="4 5" key="1">
    <citation type="submission" date="2024-10" db="EMBL/GenBank/DDBJ databases">
        <authorList>
            <person name="Kim D."/>
        </authorList>
    </citation>
    <scope>NUCLEOTIDE SEQUENCE [LARGE SCALE GENOMIC DNA]</scope>
    <source>
        <strain evidence="4">Taebaek</strain>
    </source>
</reference>
<name>A0ABD2JP40_HETSC</name>
<keyword evidence="2" id="KW-0732">Signal</keyword>
<evidence type="ECO:0000313" key="5">
    <source>
        <dbReference type="Proteomes" id="UP001620645"/>
    </source>
</evidence>
<dbReference type="Pfam" id="PF00092">
    <property type="entry name" value="VWA"/>
    <property type="match status" value="1"/>
</dbReference>
<feature type="compositionally biased region" description="Acidic residues" evidence="1">
    <location>
        <begin position="104"/>
        <end position="124"/>
    </location>
</feature>
<evidence type="ECO:0000256" key="2">
    <source>
        <dbReference type="SAM" id="SignalP"/>
    </source>
</evidence>
<dbReference type="InterPro" id="IPR036465">
    <property type="entry name" value="vWFA_dom_sf"/>
</dbReference>
<dbReference type="EMBL" id="JBICCN010000118">
    <property type="protein sequence ID" value="KAL3092368.1"/>
    <property type="molecule type" value="Genomic_DNA"/>
</dbReference>
<dbReference type="InterPro" id="IPR052229">
    <property type="entry name" value="Collagen-VI/PIF"/>
</dbReference>